<organism evidence="2 3">
    <name type="scientific">Gordonia prachuapensis</name>
    <dbReference type="NCBI Taxonomy" id="3115651"/>
    <lineage>
        <taxon>Bacteria</taxon>
        <taxon>Bacillati</taxon>
        <taxon>Actinomycetota</taxon>
        <taxon>Actinomycetes</taxon>
        <taxon>Mycobacteriales</taxon>
        <taxon>Gordoniaceae</taxon>
        <taxon>Gordonia</taxon>
    </lineage>
</organism>
<evidence type="ECO:0000256" key="1">
    <source>
        <dbReference type="SAM" id="SignalP"/>
    </source>
</evidence>
<dbReference type="PIRSF" id="PIRSF029171">
    <property type="entry name" value="Esterase_LipA"/>
    <property type="match status" value="1"/>
</dbReference>
<dbReference type="SUPFAM" id="SSF53474">
    <property type="entry name" value="alpha/beta-Hydrolases"/>
    <property type="match status" value="1"/>
</dbReference>
<dbReference type="EMBL" id="JAZDUE010000019">
    <property type="protein sequence ID" value="MEE4025385.1"/>
    <property type="molecule type" value="Genomic_DNA"/>
</dbReference>
<dbReference type="InterPro" id="IPR005152">
    <property type="entry name" value="Lipase_secreted"/>
</dbReference>
<dbReference type="Proteomes" id="UP001335729">
    <property type="component" value="Unassembled WGS sequence"/>
</dbReference>
<proteinExistence type="predicted"/>
<dbReference type="Gene3D" id="3.40.50.1820">
    <property type="entry name" value="alpha/beta hydrolase"/>
    <property type="match status" value="2"/>
</dbReference>
<keyword evidence="3" id="KW-1185">Reference proteome</keyword>
<dbReference type="PROSITE" id="PS51257">
    <property type="entry name" value="PROKAR_LIPOPROTEIN"/>
    <property type="match status" value="1"/>
</dbReference>
<dbReference type="InterPro" id="IPR029058">
    <property type="entry name" value="AB_hydrolase_fold"/>
</dbReference>
<feature type="signal peptide" evidence="1">
    <location>
        <begin position="1"/>
        <end position="24"/>
    </location>
</feature>
<reference evidence="2 3" key="1">
    <citation type="submission" date="2024-01" db="EMBL/GenBank/DDBJ databases">
        <title>Draft genome sequence of Gordonia sp. PKS22-38.</title>
        <authorList>
            <person name="Suphannarot A."/>
            <person name="Mingma R."/>
        </authorList>
    </citation>
    <scope>NUCLEOTIDE SEQUENCE [LARGE SCALE GENOMIC DNA]</scope>
    <source>
        <strain evidence="2 3">PKS22-38</strain>
    </source>
</reference>
<gene>
    <name evidence="2" type="ORF">V1Y59_20030</name>
</gene>
<feature type="chain" id="PRO_5046945479" evidence="1">
    <location>
        <begin position="25"/>
        <end position="401"/>
    </location>
</feature>
<evidence type="ECO:0000313" key="2">
    <source>
        <dbReference type="EMBL" id="MEE4025385.1"/>
    </source>
</evidence>
<accession>A0ABU7MYG8</accession>
<keyword evidence="1" id="KW-0732">Signal</keyword>
<protein>
    <submittedName>
        <fullName evidence="2">Lipase family protein</fullName>
    </submittedName>
</protein>
<dbReference type="Pfam" id="PF03583">
    <property type="entry name" value="LIP"/>
    <property type="match status" value="1"/>
</dbReference>
<evidence type="ECO:0000313" key="3">
    <source>
        <dbReference type="Proteomes" id="UP001335729"/>
    </source>
</evidence>
<sequence length="401" mass="41762">MKSRRMLGVAAYGIAALLLISACAGDGSPDGQTTSSGVAISTDARDRQGEVVGTEPGLEQWAAALPAGTRTTRIVYRSTSGVDGAGTAVSGAIFIPSDERRPDEGWPLIAYAHGTTGISRDCAPSDRPDMFGDLTAVDDFLRRGYAVVTTDYQGLGTRTGDTPPHPYLEPHTAAYNVIDAVRAARSVEPDIGPEWFAVGASQGGAAAWATAEQYASYGEGSGDLVGAVAVAPLLDATYLVDNAQNGHLTTAQRYLYPLLVRGVAQSDPQVTTIDHLPAGASPTAAGSCPLDGTALATQPAAPAADAFVAVTPAAAEHLRTTVGSYALPQESTEVPILAFYGSLDDIIPPDVMQITLQRGCSVGDQLTRVRRERQGHSLDPGPLMAKWMSDRLDDAPVPSDC</sequence>
<dbReference type="RefSeq" id="WP_330506806.1">
    <property type="nucleotide sequence ID" value="NZ_JAZDUE010000019.1"/>
</dbReference>
<comment type="caution">
    <text evidence="2">The sequence shown here is derived from an EMBL/GenBank/DDBJ whole genome shotgun (WGS) entry which is preliminary data.</text>
</comment>
<dbReference type="PANTHER" id="PTHR34853">
    <property type="match status" value="1"/>
</dbReference>
<name>A0ABU7MYG8_9ACTN</name>
<dbReference type="PANTHER" id="PTHR34853:SF1">
    <property type="entry name" value="LIPASE 5"/>
    <property type="match status" value="1"/>
</dbReference>